<evidence type="ECO:0000313" key="8">
    <source>
        <dbReference type="Proteomes" id="UP000617340"/>
    </source>
</evidence>
<protein>
    <recommendedName>
        <fullName evidence="6">C2H2-type domain-containing protein</fullName>
    </recommendedName>
</protein>
<feature type="domain" description="C2H2-type" evidence="6">
    <location>
        <begin position="339"/>
        <end position="366"/>
    </location>
</feature>
<dbReference type="EMBL" id="JACSDZ010000013">
    <property type="protein sequence ID" value="KAF7388402.1"/>
    <property type="molecule type" value="Genomic_DNA"/>
</dbReference>
<dbReference type="PANTHER" id="PTHR24379">
    <property type="entry name" value="KRAB AND ZINC FINGER DOMAIN-CONTAINING"/>
    <property type="match status" value="1"/>
</dbReference>
<proteinExistence type="predicted"/>
<dbReference type="PANTHER" id="PTHR24379:SF121">
    <property type="entry name" value="C2H2-TYPE DOMAIN-CONTAINING PROTEIN"/>
    <property type="match status" value="1"/>
</dbReference>
<dbReference type="GO" id="GO:0008270">
    <property type="term" value="F:zinc ion binding"/>
    <property type="evidence" value="ECO:0007669"/>
    <property type="project" value="UniProtKB-KW"/>
</dbReference>
<dbReference type="Gene3D" id="3.30.160.60">
    <property type="entry name" value="Classic Zinc Finger"/>
    <property type="match status" value="5"/>
</dbReference>
<organism evidence="7 8">
    <name type="scientific">Vespula germanica</name>
    <name type="common">German yellow jacket</name>
    <name type="synonym">Paravespula germanica</name>
    <dbReference type="NCBI Taxonomy" id="30212"/>
    <lineage>
        <taxon>Eukaryota</taxon>
        <taxon>Metazoa</taxon>
        <taxon>Ecdysozoa</taxon>
        <taxon>Arthropoda</taxon>
        <taxon>Hexapoda</taxon>
        <taxon>Insecta</taxon>
        <taxon>Pterygota</taxon>
        <taxon>Neoptera</taxon>
        <taxon>Endopterygota</taxon>
        <taxon>Hymenoptera</taxon>
        <taxon>Apocrita</taxon>
        <taxon>Aculeata</taxon>
        <taxon>Vespoidea</taxon>
        <taxon>Vespidae</taxon>
        <taxon>Vespinae</taxon>
        <taxon>Vespula</taxon>
    </lineage>
</organism>
<name>A0A834JIA9_VESGE</name>
<evidence type="ECO:0000256" key="3">
    <source>
        <dbReference type="ARBA" id="ARBA00022771"/>
    </source>
</evidence>
<evidence type="ECO:0000256" key="2">
    <source>
        <dbReference type="ARBA" id="ARBA00022737"/>
    </source>
</evidence>
<evidence type="ECO:0000313" key="7">
    <source>
        <dbReference type="EMBL" id="KAF7388402.1"/>
    </source>
</evidence>
<dbReference type="SMART" id="SM00355">
    <property type="entry name" value="ZnF_C2H2"/>
    <property type="match status" value="10"/>
</dbReference>
<dbReference type="InterPro" id="IPR013087">
    <property type="entry name" value="Znf_C2H2_type"/>
</dbReference>
<dbReference type="Proteomes" id="UP000617340">
    <property type="component" value="Unassembled WGS sequence"/>
</dbReference>
<sequence length="409" mass="49213">MKVQDDQQSMTLMYYTDTKRIKFPCPKCLSTFVKKCDLNRHLKYECGQAPRFQCPYCSYRCKQRCSVYSHVRKIHKKQILRDVESKTLSYSVNFRKKKFPCPKCVRTFVRKCDLGRHLKYECGQAPRFQCPYCSYLSKQRSSVYSHVRKIHKKQIHYDVESKTLSYSVTFRRKKYSCPKCVKSFVQKCDLGRHLKYECGQAPRFQCPYCNLRSKQRENVYTHVRKMHRKQINHDQESSTTKTDGTNVRKKKMQCPKCSRSFFYEHRLSAHLHECGQTLKYQCPYCRYQHKVRADIYKHVQKKHKKKEVYAMEIDRNEVKPRAQELKKQSYHTKIGRRKFPCPKCSSTFVHKHDVKKHLTFICGQAPRFKCPYCNNCTKYPYNIYTHIRKKHKKNEVYTMDIVENVVYKP</sequence>
<keyword evidence="3 5" id="KW-0863">Zinc-finger</keyword>
<evidence type="ECO:0000256" key="5">
    <source>
        <dbReference type="PROSITE-ProRule" id="PRU00042"/>
    </source>
</evidence>
<feature type="domain" description="C2H2-type" evidence="6">
    <location>
        <begin position="23"/>
        <end position="50"/>
    </location>
</feature>
<keyword evidence="2" id="KW-0677">Repeat</keyword>
<reference evidence="7" key="1">
    <citation type="journal article" date="2020" name="G3 (Bethesda)">
        <title>High-Quality Assemblies for Three Invasive Social Wasps from the &lt;i&gt;Vespula&lt;/i&gt; Genus.</title>
        <authorList>
            <person name="Harrop T.W.R."/>
            <person name="Guhlin J."/>
            <person name="McLaughlin G.M."/>
            <person name="Permina E."/>
            <person name="Stockwell P."/>
            <person name="Gilligan J."/>
            <person name="Le Lec M.F."/>
            <person name="Gruber M.A.M."/>
            <person name="Quinn O."/>
            <person name="Lovegrove M."/>
            <person name="Duncan E.J."/>
            <person name="Remnant E.J."/>
            <person name="Van Eeckhoven J."/>
            <person name="Graham B."/>
            <person name="Knapp R.A."/>
            <person name="Langford K.W."/>
            <person name="Kronenberg Z."/>
            <person name="Press M.O."/>
            <person name="Eacker S.M."/>
            <person name="Wilson-Rankin E.E."/>
            <person name="Purcell J."/>
            <person name="Lester P.J."/>
            <person name="Dearden P.K."/>
        </authorList>
    </citation>
    <scope>NUCLEOTIDE SEQUENCE</scope>
    <source>
        <strain evidence="7">Linc-1</strain>
    </source>
</reference>
<dbReference type="PROSITE" id="PS00028">
    <property type="entry name" value="ZINC_FINGER_C2H2_1"/>
    <property type="match status" value="1"/>
</dbReference>
<comment type="caution">
    <text evidence="7">The sequence shown here is derived from an EMBL/GenBank/DDBJ whole genome shotgun (WGS) entry which is preliminary data.</text>
</comment>
<dbReference type="AlphaFoldDB" id="A0A834JIA9"/>
<gene>
    <name evidence="7" type="ORF">HZH68_012344</name>
</gene>
<dbReference type="SUPFAM" id="SSF57667">
    <property type="entry name" value="beta-beta-alpha zinc fingers"/>
    <property type="match status" value="2"/>
</dbReference>
<keyword evidence="8" id="KW-1185">Reference proteome</keyword>
<keyword evidence="4" id="KW-0862">Zinc</keyword>
<feature type="domain" description="C2H2-type" evidence="6">
    <location>
        <begin position="99"/>
        <end position="126"/>
    </location>
</feature>
<feature type="domain" description="C2H2-type" evidence="6">
    <location>
        <begin position="175"/>
        <end position="202"/>
    </location>
</feature>
<dbReference type="Pfam" id="PF00096">
    <property type="entry name" value="zf-C2H2"/>
    <property type="match status" value="1"/>
</dbReference>
<accession>A0A834JIA9</accession>
<dbReference type="InterPro" id="IPR036236">
    <property type="entry name" value="Znf_C2H2_sf"/>
</dbReference>
<evidence type="ECO:0000256" key="1">
    <source>
        <dbReference type="ARBA" id="ARBA00022723"/>
    </source>
</evidence>
<keyword evidence="1" id="KW-0479">Metal-binding</keyword>
<dbReference type="PROSITE" id="PS50157">
    <property type="entry name" value="ZINC_FINGER_C2H2_2"/>
    <property type="match status" value="4"/>
</dbReference>
<evidence type="ECO:0000259" key="6">
    <source>
        <dbReference type="PROSITE" id="PS50157"/>
    </source>
</evidence>
<evidence type="ECO:0000256" key="4">
    <source>
        <dbReference type="ARBA" id="ARBA00022833"/>
    </source>
</evidence>